<accession>A0A0L6CSR7</accession>
<dbReference type="InterPro" id="IPR007627">
    <property type="entry name" value="RNA_pol_sigma70_r2"/>
</dbReference>
<evidence type="ECO:0000259" key="6">
    <source>
        <dbReference type="Pfam" id="PF04542"/>
    </source>
</evidence>
<dbReference type="PRINTS" id="PR00046">
    <property type="entry name" value="SIGMA70FCT"/>
</dbReference>
<evidence type="ECO:0000256" key="3">
    <source>
        <dbReference type="ARBA" id="ARBA00023082"/>
    </source>
</evidence>
<name>A0A0L6CSR7_9RHOB</name>
<dbReference type="InterPro" id="IPR013324">
    <property type="entry name" value="RNA_pol_sigma_r3/r4-like"/>
</dbReference>
<keyword evidence="4" id="KW-0238">DNA-binding</keyword>
<keyword evidence="9" id="KW-1185">Reference proteome</keyword>
<dbReference type="GO" id="GO:0006352">
    <property type="term" value="P:DNA-templated transcription initiation"/>
    <property type="evidence" value="ECO:0007669"/>
    <property type="project" value="InterPro"/>
</dbReference>
<keyword evidence="3" id="KW-0731">Sigma factor</keyword>
<gene>
    <name evidence="8" type="primary">rpoH_4</name>
    <name evidence="8" type="ORF">ROTO_27020</name>
</gene>
<dbReference type="GO" id="GO:0016987">
    <property type="term" value="F:sigma factor activity"/>
    <property type="evidence" value="ECO:0007669"/>
    <property type="project" value="UniProtKB-KW"/>
</dbReference>
<dbReference type="Proteomes" id="UP000037046">
    <property type="component" value="Unassembled WGS sequence"/>
</dbReference>
<dbReference type="Gene3D" id="1.20.120.1810">
    <property type="match status" value="1"/>
</dbReference>
<evidence type="ECO:0000256" key="5">
    <source>
        <dbReference type="ARBA" id="ARBA00023163"/>
    </source>
</evidence>
<dbReference type="NCBIfam" id="TIGR02937">
    <property type="entry name" value="sigma70-ECF"/>
    <property type="match status" value="1"/>
</dbReference>
<dbReference type="EMBL" id="LGVV01000041">
    <property type="protein sequence ID" value="KNX40756.1"/>
    <property type="molecule type" value="Genomic_DNA"/>
</dbReference>
<protein>
    <submittedName>
        <fullName evidence="8">RNA polymerase sigma factor RpoH</fullName>
    </submittedName>
</protein>
<keyword evidence="5" id="KW-0804">Transcription</keyword>
<dbReference type="RefSeq" id="WP_050663558.1">
    <property type="nucleotide sequence ID" value="NZ_CP118494.1"/>
</dbReference>
<dbReference type="InterPro" id="IPR050813">
    <property type="entry name" value="Sigma-70_Factor"/>
</dbReference>
<dbReference type="CDD" id="cd06171">
    <property type="entry name" value="Sigma70_r4"/>
    <property type="match status" value="1"/>
</dbReference>
<feature type="domain" description="RNA polymerase sigma-70 region 4" evidence="7">
    <location>
        <begin position="223"/>
        <end position="272"/>
    </location>
</feature>
<dbReference type="SUPFAM" id="SSF88946">
    <property type="entry name" value="Sigma2 domain of RNA polymerase sigma factors"/>
    <property type="match status" value="1"/>
</dbReference>
<dbReference type="InterPro" id="IPR013325">
    <property type="entry name" value="RNA_pol_sigma_r2"/>
</dbReference>
<evidence type="ECO:0000259" key="7">
    <source>
        <dbReference type="Pfam" id="PF04545"/>
    </source>
</evidence>
<dbReference type="InterPro" id="IPR000943">
    <property type="entry name" value="RNA_pol_sigma70"/>
</dbReference>
<evidence type="ECO:0000313" key="8">
    <source>
        <dbReference type="EMBL" id="KNX40756.1"/>
    </source>
</evidence>
<dbReference type="PANTHER" id="PTHR30376">
    <property type="entry name" value="SIGMA FACTOR RPOH HEAT SHOCK RELATED"/>
    <property type="match status" value="1"/>
</dbReference>
<dbReference type="Gene3D" id="1.20.140.160">
    <property type="match status" value="1"/>
</dbReference>
<evidence type="ECO:0000313" key="9">
    <source>
        <dbReference type="Proteomes" id="UP000037046"/>
    </source>
</evidence>
<dbReference type="GO" id="GO:0003677">
    <property type="term" value="F:DNA binding"/>
    <property type="evidence" value="ECO:0007669"/>
    <property type="project" value="UniProtKB-KW"/>
</dbReference>
<dbReference type="AlphaFoldDB" id="A0A0L6CSR7"/>
<comment type="similarity">
    <text evidence="1">Belongs to the sigma-70 factor family.</text>
</comment>
<evidence type="ECO:0000256" key="4">
    <source>
        <dbReference type="ARBA" id="ARBA00023125"/>
    </source>
</evidence>
<dbReference type="Pfam" id="PF04545">
    <property type="entry name" value="Sigma70_r4"/>
    <property type="match status" value="1"/>
</dbReference>
<dbReference type="PANTHER" id="PTHR30376:SF3">
    <property type="entry name" value="RNA POLYMERASE SIGMA FACTOR RPOH"/>
    <property type="match status" value="1"/>
</dbReference>
<dbReference type="Pfam" id="PF04542">
    <property type="entry name" value="Sigma70_r2"/>
    <property type="match status" value="1"/>
</dbReference>
<dbReference type="OrthoDB" id="9809557at2"/>
<dbReference type="InterPro" id="IPR007630">
    <property type="entry name" value="RNA_pol_sigma70_r4"/>
</dbReference>
<reference evidence="9" key="1">
    <citation type="submission" date="2015-07" db="EMBL/GenBank/DDBJ databases">
        <title>Draft Genome Sequence of Roseovarius tolerans EL-164, a producer of N-Acylated Alanine Methyl Esters (NAMEs).</title>
        <authorList>
            <person name="Voget S."/>
            <person name="Bruns H."/>
            <person name="Wagner-Doebler I."/>
            <person name="Schulz S."/>
            <person name="Daniel R."/>
        </authorList>
    </citation>
    <scope>NUCLEOTIDE SEQUENCE [LARGE SCALE GENOMIC DNA]</scope>
    <source>
        <strain evidence="9">EL-164</strain>
    </source>
</reference>
<evidence type="ECO:0000256" key="1">
    <source>
        <dbReference type="ARBA" id="ARBA00007788"/>
    </source>
</evidence>
<proteinExistence type="inferred from homology"/>
<comment type="caution">
    <text evidence="8">The sequence shown here is derived from an EMBL/GenBank/DDBJ whole genome shotgun (WGS) entry which is preliminary data.</text>
</comment>
<dbReference type="PATRIC" id="fig|74031.6.peg.2753"/>
<organism evidence="8 9">
    <name type="scientific">Roseovarius tolerans</name>
    <dbReference type="NCBI Taxonomy" id="74031"/>
    <lineage>
        <taxon>Bacteria</taxon>
        <taxon>Pseudomonadati</taxon>
        <taxon>Pseudomonadota</taxon>
        <taxon>Alphaproteobacteria</taxon>
        <taxon>Rhodobacterales</taxon>
        <taxon>Roseobacteraceae</taxon>
        <taxon>Roseovarius</taxon>
    </lineage>
</organism>
<evidence type="ECO:0000256" key="2">
    <source>
        <dbReference type="ARBA" id="ARBA00023015"/>
    </source>
</evidence>
<keyword evidence="2" id="KW-0805">Transcription regulation</keyword>
<dbReference type="SUPFAM" id="SSF88659">
    <property type="entry name" value="Sigma3 and sigma4 domains of RNA polymerase sigma factors"/>
    <property type="match status" value="1"/>
</dbReference>
<dbReference type="InterPro" id="IPR014284">
    <property type="entry name" value="RNA_pol_sigma-70_dom"/>
</dbReference>
<feature type="domain" description="RNA polymerase sigma-70 region 2" evidence="6">
    <location>
        <begin position="49"/>
        <end position="113"/>
    </location>
</feature>
<sequence length="286" mass="32380">MNKPISNWGTQPRRKRTPNMLSAGEELHLLRAWQQRGDQRAREKVITAFSPMAGAMAKRALAGSQTAEADLLQQANIGLMKAADRFDLDRGYRFSTYAVWWVRAEIQDYKLANRSIVRRPNSADLRKSIANLSRIDEAVSNDPSISKADADTRVARALGVSPRRLNDLREQVSGLDFSLNVPSLGDDGDDRIARLVDPVSMEDADTMNRHDIKTLRALLVEMIGALPDREREIIVATQLQDPPATLEVLGIHFGISRERVRQLRERGFERLRTTMGQRDLEMEYFV</sequence>